<dbReference type="OMA" id="CAPTMIG"/>
<organism evidence="7 8">
    <name type="scientific">Ceratopteris richardii</name>
    <name type="common">Triangle waterfern</name>
    <dbReference type="NCBI Taxonomy" id="49495"/>
    <lineage>
        <taxon>Eukaryota</taxon>
        <taxon>Viridiplantae</taxon>
        <taxon>Streptophyta</taxon>
        <taxon>Embryophyta</taxon>
        <taxon>Tracheophyta</taxon>
        <taxon>Polypodiopsida</taxon>
        <taxon>Polypodiidae</taxon>
        <taxon>Polypodiales</taxon>
        <taxon>Pteridineae</taxon>
        <taxon>Pteridaceae</taxon>
        <taxon>Parkerioideae</taxon>
        <taxon>Ceratopteris</taxon>
    </lineage>
</organism>
<reference evidence="7" key="1">
    <citation type="submission" date="2021-08" db="EMBL/GenBank/DDBJ databases">
        <title>WGS assembly of Ceratopteris richardii.</title>
        <authorList>
            <person name="Marchant D.B."/>
            <person name="Chen G."/>
            <person name="Jenkins J."/>
            <person name="Shu S."/>
            <person name="Leebens-Mack J."/>
            <person name="Grimwood J."/>
            <person name="Schmutz J."/>
            <person name="Soltis P."/>
            <person name="Soltis D."/>
            <person name="Chen Z.-H."/>
        </authorList>
    </citation>
    <scope>NUCLEOTIDE SEQUENCE</scope>
    <source>
        <strain evidence="7">Whitten #5841</strain>
        <tissue evidence="7">Leaf</tissue>
    </source>
</reference>
<dbReference type="EMBL" id="CM035440">
    <property type="protein sequence ID" value="KAH7282635.1"/>
    <property type="molecule type" value="Genomic_DNA"/>
</dbReference>
<comment type="similarity">
    <text evidence="2 6">Belongs to the peroxisomal membrane protein PXMP2/4 family.</text>
</comment>
<evidence type="ECO:0000256" key="3">
    <source>
        <dbReference type="ARBA" id="ARBA00022692"/>
    </source>
</evidence>
<evidence type="ECO:0000256" key="6">
    <source>
        <dbReference type="RuleBase" id="RU363053"/>
    </source>
</evidence>
<dbReference type="PANTHER" id="PTHR11266:SF18">
    <property type="entry name" value="OS12G0508100 PROTEIN"/>
    <property type="match status" value="1"/>
</dbReference>
<evidence type="ECO:0000313" key="8">
    <source>
        <dbReference type="Proteomes" id="UP000825935"/>
    </source>
</evidence>
<evidence type="ECO:0000313" key="7">
    <source>
        <dbReference type="EMBL" id="KAH7282635.1"/>
    </source>
</evidence>
<dbReference type="GO" id="GO:0016020">
    <property type="term" value="C:membrane"/>
    <property type="evidence" value="ECO:0007669"/>
    <property type="project" value="UniProtKB-SubCell"/>
</dbReference>
<proteinExistence type="inferred from homology"/>
<sequence length="251" mass="28049">MISFRHASRCFIFSSRHPQPTTVVNMMGARPGWTCPPIARVSCQSFVGGSSAAAFSTTPFSDFKGPSFVRRYLQLLETRPIATKSLTAAAIFFLADATSQGLNIAFSGRKDTFNWDFPRSLRMLAAGLLLSGPSLHFWFNLMSATFPTRDIASTLKKMALGQIVYGPTFNTVFFSLNAYLQGETTPEVIARLKRDLLPALKGGLIYWPLIDFLTYRYVPVHLQPLVNNSFAYLWTIYLTYMASLKKTVLQA</sequence>
<evidence type="ECO:0000256" key="5">
    <source>
        <dbReference type="ARBA" id="ARBA00023136"/>
    </source>
</evidence>
<keyword evidence="3" id="KW-0812">Transmembrane</keyword>
<dbReference type="Pfam" id="PF04117">
    <property type="entry name" value="Mpv17_PMP22"/>
    <property type="match status" value="1"/>
</dbReference>
<dbReference type="InterPro" id="IPR007248">
    <property type="entry name" value="Mpv17_PMP22"/>
</dbReference>
<evidence type="ECO:0000256" key="4">
    <source>
        <dbReference type="ARBA" id="ARBA00022989"/>
    </source>
</evidence>
<keyword evidence="5" id="KW-0472">Membrane</keyword>
<comment type="caution">
    <text evidence="7">The sequence shown here is derived from an EMBL/GenBank/DDBJ whole genome shotgun (WGS) entry which is preliminary data.</text>
</comment>
<evidence type="ECO:0000256" key="1">
    <source>
        <dbReference type="ARBA" id="ARBA00004141"/>
    </source>
</evidence>
<protein>
    <submittedName>
        <fullName evidence="7">Uncharacterized protein</fullName>
    </submittedName>
</protein>
<dbReference type="OrthoDB" id="430207at2759"/>
<dbReference type="AlphaFoldDB" id="A0A8T2QGC6"/>
<keyword evidence="4" id="KW-1133">Transmembrane helix</keyword>
<comment type="subcellular location">
    <subcellularLocation>
        <location evidence="1">Membrane</location>
        <topology evidence="1">Multi-pass membrane protein</topology>
    </subcellularLocation>
</comment>
<keyword evidence="8" id="KW-1185">Reference proteome</keyword>
<evidence type="ECO:0000256" key="2">
    <source>
        <dbReference type="ARBA" id="ARBA00006824"/>
    </source>
</evidence>
<dbReference type="PANTHER" id="PTHR11266">
    <property type="entry name" value="PEROXISOMAL MEMBRANE PROTEIN 2, PXMP2 MPV17"/>
    <property type="match status" value="1"/>
</dbReference>
<name>A0A8T2QGC6_CERRI</name>
<gene>
    <name evidence="7" type="ORF">KP509_35G041200</name>
</gene>
<dbReference type="Proteomes" id="UP000825935">
    <property type="component" value="Chromosome 35"/>
</dbReference>
<dbReference type="GO" id="GO:0005737">
    <property type="term" value="C:cytoplasm"/>
    <property type="evidence" value="ECO:0007669"/>
    <property type="project" value="TreeGrafter"/>
</dbReference>
<accession>A0A8T2QGC6</accession>